<feature type="compositionally biased region" description="Polar residues" evidence="5">
    <location>
        <begin position="802"/>
        <end position="819"/>
    </location>
</feature>
<dbReference type="Pfam" id="PF00610">
    <property type="entry name" value="DEP"/>
    <property type="match status" value="1"/>
</dbReference>
<dbReference type="CDD" id="cd04449">
    <property type="entry name" value="DEP_DEPDC5-like"/>
    <property type="match status" value="1"/>
</dbReference>
<evidence type="ECO:0000256" key="2">
    <source>
        <dbReference type="ARBA" id="ARBA00005643"/>
    </source>
</evidence>
<dbReference type="InterPro" id="IPR000591">
    <property type="entry name" value="DEP_dom"/>
</dbReference>
<evidence type="ECO:0000256" key="4">
    <source>
        <dbReference type="ARBA" id="ARBA00021881"/>
    </source>
</evidence>
<accession>A0A1Q2YJR4</accession>
<feature type="region of interest" description="Disordered" evidence="5">
    <location>
        <begin position="36"/>
        <end position="99"/>
    </location>
</feature>
<evidence type="ECO:0000256" key="3">
    <source>
        <dbReference type="ARBA" id="ARBA00018529"/>
    </source>
</evidence>
<dbReference type="InterPro" id="IPR048255">
    <property type="entry name" value="IML1_N"/>
</dbReference>
<dbReference type="SMART" id="SM00049">
    <property type="entry name" value="DEP"/>
    <property type="match status" value="1"/>
</dbReference>
<keyword evidence="8" id="KW-1185">Reference proteome</keyword>
<dbReference type="Gene3D" id="1.10.10.10">
    <property type="entry name" value="Winged helix-like DNA-binding domain superfamily/Winged helix DNA-binding domain"/>
    <property type="match status" value="1"/>
</dbReference>
<evidence type="ECO:0000256" key="1">
    <source>
        <dbReference type="ARBA" id="ARBA00004148"/>
    </source>
</evidence>
<feature type="region of interest" description="Disordered" evidence="5">
    <location>
        <begin position="168"/>
        <end position="227"/>
    </location>
</feature>
<evidence type="ECO:0000313" key="8">
    <source>
        <dbReference type="Proteomes" id="UP000186136"/>
    </source>
</evidence>
<dbReference type="InterPro" id="IPR045838">
    <property type="entry name" value="DEPDC5_CTD"/>
</dbReference>
<dbReference type="InterPro" id="IPR036390">
    <property type="entry name" value="WH_DNA-bd_sf"/>
</dbReference>
<feature type="region of interest" description="Disordered" evidence="5">
    <location>
        <begin position="777"/>
        <end position="845"/>
    </location>
</feature>
<feature type="compositionally biased region" description="Polar residues" evidence="5">
    <location>
        <begin position="211"/>
        <end position="227"/>
    </location>
</feature>
<dbReference type="GO" id="GO:1990130">
    <property type="term" value="C:GATOR1 complex"/>
    <property type="evidence" value="ECO:0007669"/>
    <property type="project" value="TreeGrafter"/>
</dbReference>
<dbReference type="GO" id="GO:0005096">
    <property type="term" value="F:GTPase activator activity"/>
    <property type="evidence" value="ECO:0007669"/>
    <property type="project" value="InterPro"/>
</dbReference>
<name>A0A1Q2YJR4_9ASCO</name>
<dbReference type="SUPFAM" id="SSF46785">
    <property type="entry name" value="Winged helix' DNA-binding domain"/>
    <property type="match status" value="1"/>
</dbReference>
<dbReference type="Pfam" id="PF19418">
    <property type="entry name" value="DEPDC5_CTD"/>
    <property type="match status" value="1"/>
</dbReference>
<feature type="compositionally biased region" description="Basic residues" evidence="5">
    <location>
        <begin position="825"/>
        <end position="839"/>
    </location>
</feature>
<comment type="subcellular location">
    <subcellularLocation>
        <location evidence="1">Vacuole membrane</location>
        <topology evidence="1">Peripheral membrane protein</topology>
    </subcellularLocation>
</comment>
<organism evidence="7 8">
    <name type="scientific">Pichia membranifaciens</name>
    <dbReference type="NCBI Taxonomy" id="4926"/>
    <lineage>
        <taxon>Eukaryota</taxon>
        <taxon>Fungi</taxon>
        <taxon>Dikarya</taxon>
        <taxon>Ascomycota</taxon>
        <taxon>Saccharomycotina</taxon>
        <taxon>Pichiomycetes</taxon>
        <taxon>Pichiales</taxon>
        <taxon>Pichiaceae</taxon>
        <taxon>Pichia</taxon>
    </lineage>
</organism>
<feature type="compositionally biased region" description="Polar residues" evidence="5">
    <location>
        <begin position="190"/>
        <end position="203"/>
    </location>
</feature>
<dbReference type="InterPro" id="IPR027244">
    <property type="entry name" value="IML1"/>
</dbReference>
<gene>
    <name evidence="7" type="ORF">PMKS-003213</name>
</gene>
<dbReference type="PANTHER" id="PTHR13179">
    <property type="entry name" value="DEP DOMAIN CONTAINING PROTEIN 5"/>
    <property type="match status" value="1"/>
</dbReference>
<feature type="compositionally biased region" description="Polar residues" evidence="5">
    <location>
        <begin position="78"/>
        <end position="98"/>
    </location>
</feature>
<dbReference type="PANTHER" id="PTHR13179:SF8">
    <property type="entry name" value="GATOR COMPLEX PROTEIN DEPDC5"/>
    <property type="match status" value="1"/>
</dbReference>
<dbReference type="GO" id="GO:0005774">
    <property type="term" value="C:vacuolar membrane"/>
    <property type="evidence" value="ECO:0007669"/>
    <property type="project" value="UniProtKB-SubCell"/>
</dbReference>
<feature type="domain" description="DEP" evidence="6">
    <location>
        <begin position="1215"/>
        <end position="1290"/>
    </location>
</feature>
<dbReference type="Proteomes" id="UP000186136">
    <property type="component" value="Unassembled WGS sequence"/>
</dbReference>
<dbReference type="GO" id="GO:1904262">
    <property type="term" value="P:negative regulation of TORC1 signaling"/>
    <property type="evidence" value="ECO:0007669"/>
    <property type="project" value="TreeGrafter"/>
</dbReference>
<feature type="compositionally biased region" description="Basic and acidic residues" evidence="5">
    <location>
        <begin position="55"/>
        <end position="64"/>
    </location>
</feature>
<reference evidence="7 8" key="1">
    <citation type="submission" date="2016-08" db="EMBL/GenBank/DDBJ databases">
        <title>Whole genome shotgun sequence of Pichia membranifaciens KS47-1.</title>
        <authorList>
            <person name="Konishi M."/>
            <person name="Ishida M."/>
            <person name="Arakawa T."/>
            <person name="Kato Y."/>
            <person name="Horiuchi J."/>
        </authorList>
    </citation>
    <scope>NUCLEOTIDE SEQUENCE [LARGE SCALE GENOMIC DNA]</scope>
    <source>
        <strain evidence="7 8">KS47-1</strain>
    </source>
</reference>
<evidence type="ECO:0000259" key="6">
    <source>
        <dbReference type="PROSITE" id="PS50186"/>
    </source>
</evidence>
<sequence length="1596" mass="182192">MQKQRRINIDFTNARSRFSQRTNEATLVVGRKNGDDVISANSNNKTSNKGPRVGTIDDKVKKEPNLNNAKKVKEINGTVPNNHGNSSDSPHAENSNPSAAYKPVTLTVKFHESRTSPDTVLVDAKLVPGAKVGDIGEVQCLFGSKKKFFFKFKEFKKDKIGSTFDSKSLGIEKLPSNDNELSTHDLGHTSGINGTPAMNSTSDSKSDPDANLSSSAENNTAHNVDSSNSANSIVSILSGPIVATLDLKPRSQVLVRVRTKDSVQADTIEIYVKDIHLSRGNMWNISNLLVDRCIHKNEKLSFINGSIRLSVSKIYKNGLKFFSSYIGKDTKIVFRSDSARLIVFIQISSEMWHFEESGQQMFHKLVNSFFPKAFQKWKDLETHHLITIILFSSVDLEGEKIRYLEGETPPNKTDYYRVVVDQVHILLWNEIMATLRLEFANFKRDIYLHKNKHMDENHPQEYLIQGSILPSAKGSVLEAINLGMSLVCDDFKDSYLRQTTNHFIMISPGTGLFDVSYDMLIRTSKLMTTVDSTVDIICLSQPPLHIVPLVRYLDNQNRLKHCIPNWLDISFWSDSSQAVHQWLPKCKIYELQMMGVMENELSTVTINDLDLSNYRSALDAMESYDKDVFNSAVMKKDKKNGSKAKKIIGYNRSNESGTKNRTVTITNRENSISVGTVDAVLKPSELIITQKKSSPATCNAVGVSTTSKSNVSAFSSLLSLSKNTDVKTPTSTAYNFVKKMISTPILKPSLDDSDIKSASTDTSSNLDALQTIDPLTLSSSSNSNGLEKYQNSSTRSSASSTVPINRSGTSISQLSNQNMVLRPKQYTRSKRSGVKSPKKVNKESNRAKYLEERDSILNSYWTNIENPSNSLTAELLGKISYGRWRFVFPPNVRRRAVKWISLSSPASLPILTTIFPTLTDFNQNYTFRIYDVLLNQDIVNENQTSETLMQNMISLRLSLGFQICIGDKVEKVEKHRKPNGDSKMLIQFMNPGKYIGSRVYLSLGNEIHRICCDFNSLINVQVYKRITSTDEQLTLSNDKQYVEYIRTRYSEVYSPVTITNSTNENSRNYNWNQLDQVLAGYDESIDKQKYHRMKFVILPATVPENAFSLTNEKLTTEEIRLEGIRSLIMNIYKIRFRTNEEKKINKRLEISPEIYFYTGSLFEYLGNESNSLKKLYGTNFFIHDSILSPSNRSSTKTQQLNKSIDPYKLVAILQSHEGIPIIDRHWHLTFYRNCFLGMDLVDFLLKHFEDIETREEAVDYGNKLMSEKVFSHVVSKHNFLDGHYFYYLEKSFTEHSAKFSVVDKEFGNAEKDGKKEIKMRNRSNTTQDFGIQSNDNKIDENDTNFQKDKTVMLSKEVLCDLDPSGYSWQPELIKVHYDIVHNPDHCFHLRIEWLNTTSKLIEDLINGWSKYCERYGLSLVEIPWEELFTLPIRNPLHSTIEISLALNPWEDEEFKGLDKIYKREKYYFHLYLLRKSSFMLDNRTANFFKNDDFDVVYSWGKPMFKYAQFIHSTGGYIAELRTNGDFFLAPNNAHISRLNLNIGKLHNLGKSKAIYFDSQSVMLEFRSVCTSKDKLRDIFREGIKSFKKDVEGENFV</sequence>
<evidence type="ECO:0000313" key="7">
    <source>
        <dbReference type="EMBL" id="GAV29711.1"/>
    </source>
</evidence>
<comment type="caution">
    <text evidence="7">The sequence shown here is derived from an EMBL/GenBank/DDBJ whole genome shotgun (WGS) entry which is preliminary data.</text>
</comment>
<dbReference type="GO" id="GO:0010508">
    <property type="term" value="P:positive regulation of autophagy"/>
    <property type="evidence" value="ECO:0007669"/>
    <property type="project" value="TreeGrafter"/>
</dbReference>
<dbReference type="OrthoDB" id="39497at2759"/>
<proteinExistence type="inferred from homology"/>
<dbReference type="GO" id="GO:0035556">
    <property type="term" value="P:intracellular signal transduction"/>
    <property type="evidence" value="ECO:0007669"/>
    <property type="project" value="InterPro"/>
</dbReference>
<evidence type="ECO:0000256" key="5">
    <source>
        <dbReference type="SAM" id="MobiDB-lite"/>
    </source>
</evidence>
<protein>
    <recommendedName>
        <fullName evidence="3">Vacuolar membrane-associated protein IML1</fullName>
    </recommendedName>
    <alternativeName>
        <fullName evidence="4">Vacuolar membrane-associated protein iml1</fullName>
    </alternativeName>
</protein>
<dbReference type="PROSITE" id="PS50186">
    <property type="entry name" value="DEP"/>
    <property type="match status" value="1"/>
</dbReference>
<comment type="similarity">
    <text evidence="2">Belongs to the IML1 family.</text>
</comment>
<dbReference type="EMBL" id="BDGI01000133">
    <property type="protein sequence ID" value="GAV29711.1"/>
    <property type="molecule type" value="Genomic_DNA"/>
</dbReference>
<dbReference type="InterPro" id="IPR036388">
    <property type="entry name" value="WH-like_DNA-bd_sf"/>
</dbReference>
<feature type="compositionally biased region" description="Low complexity" evidence="5">
    <location>
        <begin position="792"/>
        <end position="801"/>
    </location>
</feature>
<dbReference type="Pfam" id="PF12257">
    <property type="entry name" value="IML1"/>
    <property type="match status" value="1"/>
</dbReference>
<feature type="compositionally biased region" description="Polar residues" evidence="5">
    <location>
        <begin position="39"/>
        <end position="49"/>
    </location>
</feature>